<feature type="chain" id="PRO_5013708210" evidence="3">
    <location>
        <begin position="23"/>
        <end position="137"/>
    </location>
</feature>
<proteinExistence type="predicted"/>
<dbReference type="Pfam" id="PF13855">
    <property type="entry name" value="LRR_8"/>
    <property type="match status" value="1"/>
</dbReference>
<dbReference type="InterPro" id="IPR050333">
    <property type="entry name" value="SLRP"/>
</dbReference>
<dbReference type="InterPro" id="IPR001611">
    <property type="entry name" value="Leu-rich_rpt"/>
</dbReference>
<dbReference type="PANTHER" id="PTHR45712">
    <property type="entry name" value="AGAP008170-PA"/>
    <property type="match status" value="1"/>
</dbReference>
<protein>
    <submittedName>
        <fullName evidence="4">Uncharacterized protein</fullName>
    </submittedName>
</protein>
<keyword evidence="1" id="KW-0433">Leucine-rich repeat</keyword>
<dbReference type="InterPro" id="IPR032675">
    <property type="entry name" value="LRR_dom_sf"/>
</dbReference>
<name>A0A2G8KG30_STIJA</name>
<organism evidence="4 5">
    <name type="scientific">Stichopus japonicus</name>
    <name type="common">Sea cucumber</name>
    <dbReference type="NCBI Taxonomy" id="307972"/>
    <lineage>
        <taxon>Eukaryota</taxon>
        <taxon>Metazoa</taxon>
        <taxon>Echinodermata</taxon>
        <taxon>Eleutherozoa</taxon>
        <taxon>Echinozoa</taxon>
        <taxon>Holothuroidea</taxon>
        <taxon>Aspidochirotacea</taxon>
        <taxon>Aspidochirotida</taxon>
        <taxon>Stichopodidae</taxon>
        <taxon>Apostichopus</taxon>
    </lineage>
</organism>
<evidence type="ECO:0000256" key="3">
    <source>
        <dbReference type="SAM" id="SignalP"/>
    </source>
</evidence>
<evidence type="ECO:0000313" key="4">
    <source>
        <dbReference type="EMBL" id="PIK46915.1"/>
    </source>
</evidence>
<comment type="caution">
    <text evidence="4">The sequence shown here is derived from an EMBL/GenBank/DDBJ whole genome shotgun (WGS) entry which is preliminary data.</text>
</comment>
<keyword evidence="3" id="KW-0732">Signal</keyword>
<keyword evidence="5" id="KW-1185">Reference proteome</keyword>
<dbReference type="EMBL" id="MRZV01000613">
    <property type="protein sequence ID" value="PIK46915.1"/>
    <property type="molecule type" value="Genomic_DNA"/>
</dbReference>
<evidence type="ECO:0000256" key="2">
    <source>
        <dbReference type="ARBA" id="ARBA00022737"/>
    </source>
</evidence>
<dbReference type="GO" id="GO:0005615">
    <property type="term" value="C:extracellular space"/>
    <property type="evidence" value="ECO:0007669"/>
    <property type="project" value="TreeGrafter"/>
</dbReference>
<evidence type="ECO:0000256" key="1">
    <source>
        <dbReference type="ARBA" id="ARBA00022614"/>
    </source>
</evidence>
<gene>
    <name evidence="4" type="ORF">BSL78_16215</name>
</gene>
<keyword evidence="2" id="KW-0677">Repeat</keyword>
<dbReference type="PANTHER" id="PTHR45712:SF22">
    <property type="entry name" value="INSULIN-LIKE GROWTH FACTOR-BINDING PROTEIN COMPLEX ACID LABILE SUBUNIT"/>
    <property type="match status" value="1"/>
</dbReference>
<sequence length="137" mass="15114">MYVIDCLLKLGVLASVVSGVQSCPDVLGCFCQSTTFFCNNTVNRLIRIPQQIPPDTTVLDLNGHGIVNISTEDFSANENLRKINLSKNSLETVEDGSFSSLSHLNEIRMSTNNLTKSTRVPSEGLSVYVYLIYPRIV</sequence>
<dbReference type="OrthoDB" id="7451790at2759"/>
<feature type="signal peptide" evidence="3">
    <location>
        <begin position="1"/>
        <end position="22"/>
    </location>
</feature>
<dbReference type="STRING" id="307972.A0A2G8KG30"/>
<dbReference type="AlphaFoldDB" id="A0A2G8KG30"/>
<reference evidence="4 5" key="1">
    <citation type="journal article" date="2017" name="PLoS Biol.">
        <title>The sea cucumber genome provides insights into morphological evolution and visceral regeneration.</title>
        <authorList>
            <person name="Zhang X."/>
            <person name="Sun L."/>
            <person name="Yuan J."/>
            <person name="Sun Y."/>
            <person name="Gao Y."/>
            <person name="Zhang L."/>
            <person name="Li S."/>
            <person name="Dai H."/>
            <person name="Hamel J.F."/>
            <person name="Liu C."/>
            <person name="Yu Y."/>
            <person name="Liu S."/>
            <person name="Lin W."/>
            <person name="Guo K."/>
            <person name="Jin S."/>
            <person name="Xu P."/>
            <person name="Storey K.B."/>
            <person name="Huan P."/>
            <person name="Zhang T."/>
            <person name="Zhou Y."/>
            <person name="Zhang J."/>
            <person name="Lin C."/>
            <person name="Li X."/>
            <person name="Xing L."/>
            <person name="Huo D."/>
            <person name="Sun M."/>
            <person name="Wang L."/>
            <person name="Mercier A."/>
            <person name="Li F."/>
            <person name="Yang H."/>
            <person name="Xiang J."/>
        </authorList>
    </citation>
    <scope>NUCLEOTIDE SEQUENCE [LARGE SCALE GENOMIC DNA]</scope>
    <source>
        <strain evidence="4">Shaxun</strain>
        <tissue evidence="4">Muscle</tissue>
    </source>
</reference>
<dbReference type="SUPFAM" id="SSF52058">
    <property type="entry name" value="L domain-like"/>
    <property type="match status" value="1"/>
</dbReference>
<dbReference type="Proteomes" id="UP000230750">
    <property type="component" value="Unassembled WGS sequence"/>
</dbReference>
<accession>A0A2G8KG30</accession>
<evidence type="ECO:0000313" key="5">
    <source>
        <dbReference type="Proteomes" id="UP000230750"/>
    </source>
</evidence>
<dbReference type="Gene3D" id="3.80.10.10">
    <property type="entry name" value="Ribonuclease Inhibitor"/>
    <property type="match status" value="1"/>
</dbReference>